<dbReference type="EC" id="2.7.1.157" evidence="9"/>
<dbReference type="GO" id="GO:0004335">
    <property type="term" value="F:galactokinase activity"/>
    <property type="evidence" value="ECO:0007669"/>
    <property type="project" value="InterPro"/>
</dbReference>
<dbReference type="SUPFAM" id="SSF55060">
    <property type="entry name" value="GHMP Kinase, C-terminal domain"/>
    <property type="match status" value="1"/>
</dbReference>
<dbReference type="GO" id="GO:0005524">
    <property type="term" value="F:ATP binding"/>
    <property type="evidence" value="ECO:0007669"/>
    <property type="project" value="UniProtKB-KW"/>
</dbReference>
<evidence type="ECO:0000256" key="3">
    <source>
        <dbReference type="ARBA" id="ARBA00022741"/>
    </source>
</evidence>
<dbReference type="InterPro" id="IPR019741">
    <property type="entry name" value="Galactokinase_CS"/>
</dbReference>
<evidence type="ECO:0000256" key="4">
    <source>
        <dbReference type="ARBA" id="ARBA00022777"/>
    </source>
</evidence>
<dbReference type="PANTHER" id="PTHR10457:SF7">
    <property type="entry name" value="GALACTOKINASE-RELATED"/>
    <property type="match status" value="1"/>
</dbReference>
<dbReference type="Gene3D" id="1.20.1440.340">
    <property type="match status" value="1"/>
</dbReference>
<protein>
    <submittedName>
        <fullName evidence="9">GALK2</fullName>
        <ecNumber evidence="9">2.7.1.157</ecNumber>
    </submittedName>
</protein>
<keyword evidence="5" id="KW-0067">ATP-binding</keyword>
<keyword evidence="10" id="KW-1185">Reference proteome</keyword>
<feature type="domain" description="GHMP kinase N-terminal" evidence="6">
    <location>
        <begin position="129"/>
        <end position="200"/>
    </location>
</feature>
<dbReference type="InterPro" id="IPR006203">
    <property type="entry name" value="GHMP_knse_ATP-bd_CS"/>
</dbReference>
<evidence type="ECO:0000256" key="2">
    <source>
        <dbReference type="ARBA" id="ARBA00022679"/>
    </source>
</evidence>
<proteinExistence type="inferred from homology"/>
<comment type="caution">
    <text evidence="9">The sequence shown here is derived from an EMBL/GenBank/DDBJ whole genome shotgun (WGS) entry which is preliminary data.</text>
</comment>
<evidence type="ECO:0000259" key="8">
    <source>
        <dbReference type="Pfam" id="PF10509"/>
    </source>
</evidence>
<dbReference type="Gene3D" id="3.30.230.10">
    <property type="match status" value="1"/>
</dbReference>
<dbReference type="EMBL" id="CAHIKZ030000730">
    <property type="protein sequence ID" value="CAE1235977.1"/>
    <property type="molecule type" value="Genomic_DNA"/>
</dbReference>
<dbReference type="GO" id="GO:0033858">
    <property type="term" value="F:N-acetylgalactosamine kinase activity"/>
    <property type="evidence" value="ECO:0007669"/>
    <property type="project" value="UniProtKB-EC"/>
</dbReference>
<name>A0A812BNN9_ACAPH</name>
<accession>A0A812BNN9</accession>
<dbReference type="PRINTS" id="PR00959">
    <property type="entry name" value="MEVGALKINASE"/>
</dbReference>
<dbReference type="PANTHER" id="PTHR10457">
    <property type="entry name" value="MEVALONATE KINASE/GALACTOKINASE"/>
    <property type="match status" value="1"/>
</dbReference>
<dbReference type="GO" id="GO:0006012">
    <property type="term" value="P:galactose metabolic process"/>
    <property type="evidence" value="ECO:0007669"/>
    <property type="project" value="InterPro"/>
</dbReference>
<dbReference type="SUPFAM" id="SSF54211">
    <property type="entry name" value="Ribosomal protein S5 domain 2-like"/>
    <property type="match status" value="1"/>
</dbReference>
<evidence type="ECO:0000259" key="7">
    <source>
        <dbReference type="Pfam" id="PF08544"/>
    </source>
</evidence>
<dbReference type="OrthoDB" id="187738at2759"/>
<dbReference type="InterPro" id="IPR014721">
    <property type="entry name" value="Ribsml_uS5_D2-typ_fold_subgr"/>
</dbReference>
<evidence type="ECO:0000256" key="5">
    <source>
        <dbReference type="ARBA" id="ARBA00022840"/>
    </source>
</evidence>
<dbReference type="InterPro" id="IPR019539">
    <property type="entry name" value="GalKase_N"/>
</dbReference>
<dbReference type="Proteomes" id="UP000597762">
    <property type="component" value="Unassembled WGS sequence"/>
</dbReference>
<evidence type="ECO:0000259" key="6">
    <source>
        <dbReference type="Pfam" id="PF00288"/>
    </source>
</evidence>
<dbReference type="InterPro" id="IPR013750">
    <property type="entry name" value="GHMP_kinase_C_dom"/>
</dbReference>
<dbReference type="PROSITE" id="PS00627">
    <property type="entry name" value="GHMP_KINASES_ATP"/>
    <property type="match status" value="1"/>
</dbReference>
<dbReference type="InterPro" id="IPR020568">
    <property type="entry name" value="Ribosomal_Su5_D2-typ_SF"/>
</dbReference>
<dbReference type="InterPro" id="IPR006204">
    <property type="entry name" value="GHMP_kinase_N_dom"/>
</dbReference>
<evidence type="ECO:0000256" key="1">
    <source>
        <dbReference type="ARBA" id="ARBA00006566"/>
    </source>
</evidence>
<dbReference type="Pfam" id="PF10509">
    <property type="entry name" value="GalKase_gal_bdg"/>
    <property type="match status" value="1"/>
</dbReference>
<comment type="similarity">
    <text evidence="1">Belongs to the GHMP kinase family. GalK subfamily.</text>
</comment>
<evidence type="ECO:0000313" key="9">
    <source>
        <dbReference type="EMBL" id="CAE1235977.1"/>
    </source>
</evidence>
<dbReference type="NCBIfam" id="TIGR00131">
    <property type="entry name" value="gal_kin"/>
    <property type="match status" value="1"/>
</dbReference>
<keyword evidence="3" id="KW-0547">Nucleotide-binding</keyword>
<keyword evidence="2 9" id="KW-0808">Transferase</keyword>
<feature type="domain" description="GHMP kinase C-terminal" evidence="7">
    <location>
        <begin position="363"/>
        <end position="433"/>
    </location>
</feature>
<reference evidence="9" key="1">
    <citation type="submission" date="2021-01" db="EMBL/GenBank/DDBJ databases">
        <authorList>
            <person name="Li R."/>
            <person name="Bekaert M."/>
        </authorList>
    </citation>
    <scope>NUCLEOTIDE SEQUENCE</scope>
    <source>
        <strain evidence="9">Farmed</strain>
    </source>
</reference>
<dbReference type="InterPro" id="IPR036554">
    <property type="entry name" value="GHMP_kinase_C_sf"/>
</dbReference>
<organism evidence="9 10">
    <name type="scientific">Acanthosepion pharaonis</name>
    <name type="common">Pharaoh cuttlefish</name>
    <name type="synonym">Sepia pharaonis</name>
    <dbReference type="NCBI Taxonomy" id="158019"/>
    <lineage>
        <taxon>Eukaryota</taxon>
        <taxon>Metazoa</taxon>
        <taxon>Spiralia</taxon>
        <taxon>Lophotrochozoa</taxon>
        <taxon>Mollusca</taxon>
        <taxon>Cephalopoda</taxon>
        <taxon>Coleoidea</taxon>
        <taxon>Decapodiformes</taxon>
        <taxon>Sepiida</taxon>
        <taxon>Sepiina</taxon>
        <taxon>Sepiidae</taxon>
        <taxon>Acanthosepion</taxon>
    </lineage>
</organism>
<feature type="domain" description="Galactokinase N-terminal" evidence="8">
    <location>
        <begin position="30"/>
        <end position="76"/>
    </location>
</feature>
<dbReference type="Pfam" id="PF00288">
    <property type="entry name" value="GHMP_kinases_N"/>
    <property type="match status" value="1"/>
</dbReference>
<dbReference type="Pfam" id="PF08544">
    <property type="entry name" value="GHMP_kinases_C"/>
    <property type="match status" value="1"/>
</dbReference>
<dbReference type="AlphaFoldDB" id="A0A812BNN9"/>
<dbReference type="FunFam" id="1.20.1440.340:FF:000001">
    <property type="entry name" value="N-acetylgalactosamine kinase isoform 2"/>
    <property type="match status" value="1"/>
</dbReference>
<dbReference type="InterPro" id="IPR006206">
    <property type="entry name" value="Mevalonate/galactokinase"/>
</dbReference>
<gene>
    <name evidence="9" type="ORF">SPHA_20004</name>
</gene>
<dbReference type="PRINTS" id="PR00473">
    <property type="entry name" value="GALCTOKINASE"/>
</dbReference>
<dbReference type="PIRSF" id="PIRSF000530">
    <property type="entry name" value="Galactokinase"/>
    <property type="match status" value="1"/>
</dbReference>
<dbReference type="Gene3D" id="3.30.70.3170">
    <property type="match status" value="1"/>
</dbReference>
<sequence>MPDDSDYPPVKDLSKLDDKQKLRYQDLSNNFKEKYGKLPQFFASVPGRVNLIGEHIDYCGYSVLPMAVEQTIIIAAHVTKDDKISLSNKNPEFEDYECSVGHVIDKSFAAWYTYFLCGLQGIKDSGKAKKLHGLQCMVDGNIPKSAGLSSSSALVCCSALVIAHANGIKFTKTRLAEICAVCEHYCGTEGGGMDQSIAFMAEPGQAKLISFNPLTATPVQLPPGVVFVVSNSCVMMHKAATCHFNVRVVESRIGAQIIAKKKNLDWRSLRKLSEIQEALKYDLKEMLSCAKELLHPDPYTKEEICSLLEVSPQELANTSLSENTLHVEKFKLYDRVTHVFAEADRVFQFKEVCGMTSDDACQKLGGLMNESHSSCSKLYECSCEELDKLVEICLESGALGSRLTGAGWGGCAVSLVPEEILKSFLDKVKSEYYLSNPELANKVEDSLFASRPGCGAFICKN</sequence>
<evidence type="ECO:0000313" key="10">
    <source>
        <dbReference type="Proteomes" id="UP000597762"/>
    </source>
</evidence>
<dbReference type="InterPro" id="IPR000705">
    <property type="entry name" value="Galactokinase"/>
</dbReference>
<dbReference type="GO" id="GO:0005829">
    <property type="term" value="C:cytosol"/>
    <property type="evidence" value="ECO:0007669"/>
    <property type="project" value="TreeGrafter"/>
</dbReference>
<keyword evidence="4" id="KW-0418">Kinase</keyword>
<dbReference type="PROSITE" id="PS00106">
    <property type="entry name" value="GALACTOKINASE"/>
    <property type="match status" value="1"/>
</dbReference>